<dbReference type="Proteomes" id="UP000295134">
    <property type="component" value="Chromosome"/>
</dbReference>
<evidence type="ECO:0000313" key="1">
    <source>
        <dbReference type="EMBL" id="QBY42353.1"/>
    </source>
</evidence>
<evidence type="ECO:0000313" key="2">
    <source>
        <dbReference type="Proteomes" id="UP000295134"/>
    </source>
</evidence>
<sequence length="184" mass="21923">MVMMSSDTINFFLYDPISWMHSDHFSLPAIFNNKACRSIFNSVVINFYSLPIDSTFNCNHIERYIIKNWNVILEVSFMLACLRYRSLLFRSGKIVKLDESIRNFCELNIIDDFVFVAKNNFSDIDLWLLARKEIYIYQDYLSDTVMKRLAILFPRIDNDDYNFAKINPQFNLLKLAVQYAKRYQ</sequence>
<dbReference type="EMBL" id="CP038613">
    <property type="protein sequence ID" value="QBY42353.1"/>
    <property type="molecule type" value="Genomic_DNA"/>
</dbReference>
<dbReference type="AlphaFoldDB" id="A0A4V1BWI9"/>
<protein>
    <submittedName>
        <fullName evidence="1">Oxygen-regulated invasion protein OrgA</fullName>
    </submittedName>
</protein>
<dbReference type="Pfam" id="PF09482">
    <property type="entry name" value="OrgA_MxiK"/>
    <property type="match status" value="1"/>
</dbReference>
<accession>A0A4V1BWI9</accession>
<dbReference type="RefSeq" id="WP_026822341.1">
    <property type="nucleotide sequence ID" value="NZ_DAYVGH010000288.1"/>
</dbReference>
<organism evidence="1 2">
    <name type="scientific">Arsenophonus nasoniae</name>
    <name type="common">son-killer infecting Nasonia vitripennis</name>
    <dbReference type="NCBI Taxonomy" id="638"/>
    <lineage>
        <taxon>Bacteria</taxon>
        <taxon>Pseudomonadati</taxon>
        <taxon>Pseudomonadota</taxon>
        <taxon>Gammaproteobacteria</taxon>
        <taxon>Enterobacterales</taxon>
        <taxon>Morganellaceae</taxon>
        <taxon>Arsenophonus</taxon>
    </lineage>
</organism>
<proteinExistence type="predicted"/>
<reference evidence="1 2" key="1">
    <citation type="submission" date="2019-03" db="EMBL/GenBank/DDBJ databases">
        <title>Long-read sequencing reveals hyperdense prophage content in a complex bacterial symbiont genome.</title>
        <authorList>
            <person name="Frost C.L."/>
            <person name="Siozios S."/>
            <person name="Nadal-Jimenez P."/>
            <person name="Brockhurst M.A."/>
            <person name="King K.C."/>
            <person name="Darby A.C."/>
            <person name="Hurst G.D.D."/>
        </authorList>
    </citation>
    <scope>NUCLEOTIDE SEQUENCE [LARGE SCALE GENOMIC DNA]</scope>
    <source>
        <strain evidence="1 2">FIN</strain>
    </source>
</reference>
<gene>
    <name evidence="1" type="primary">orgA</name>
    <name evidence="1" type="ORF">ArsFIN_08980</name>
</gene>
<name>A0A4V1BWI9_9GAMM</name>
<dbReference type="KEGG" id="ans:ArsFIN_08980"/>
<dbReference type="InterPro" id="IPR013388">
    <property type="entry name" value="T3SS_OrgA/MxiK"/>
</dbReference>